<sequence length="324" mass="35638">MDVHQRRFYTPPRLGPGCPRPGHSTYTHDHFNTCSQRATLFGGASLDSVAPAHSAYHDDMNTMPASFATPQSAYAPPSLASQHAYPEPATPSAPMTRSRKRKAESQENERLSKRLSLLNLEKNGERLYVPVESPHLRPTADEDDSHALPSIPEDDTMRLDDSAHKVYIYNLDDELSSSDTESTCSEDSNHRLVFLADIDKHLRQNRLPSSVFANPDGEIAGTNINDMQVVLYSDPSSLTVPEEQDSVRRAVMEARNRMRERQRDKLVNSDRSSIPNADDGSRKTMSTVADISSPPVSSSQTGWAALGANAPGPHLGSGMDAMEL</sequence>
<dbReference type="InParanoid" id="A0A136IXA5"/>
<feature type="region of interest" description="Disordered" evidence="1">
    <location>
        <begin position="135"/>
        <end position="156"/>
    </location>
</feature>
<reference evidence="3" key="1">
    <citation type="submission" date="2016-02" db="EMBL/GenBank/DDBJ databases">
        <title>Draft genome sequence of Microdochium bolleyi, a fungal endophyte of beachgrass.</title>
        <authorList>
            <consortium name="DOE Joint Genome Institute"/>
            <person name="David A.S."/>
            <person name="May G."/>
            <person name="Haridas S."/>
            <person name="Lim J."/>
            <person name="Wang M."/>
            <person name="Labutti K."/>
            <person name="Lipzen A."/>
            <person name="Barry K."/>
            <person name="Grigoriev I.V."/>
        </authorList>
    </citation>
    <scope>NUCLEOTIDE SEQUENCE [LARGE SCALE GENOMIC DNA]</scope>
    <source>
        <strain evidence="3">J235TASD1</strain>
    </source>
</reference>
<dbReference type="OrthoDB" id="5345504at2759"/>
<feature type="region of interest" description="Disordered" evidence="1">
    <location>
        <begin position="67"/>
        <end position="114"/>
    </location>
</feature>
<organism evidence="2 3">
    <name type="scientific">Microdochium bolleyi</name>
    <dbReference type="NCBI Taxonomy" id="196109"/>
    <lineage>
        <taxon>Eukaryota</taxon>
        <taxon>Fungi</taxon>
        <taxon>Dikarya</taxon>
        <taxon>Ascomycota</taxon>
        <taxon>Pezizomycotina</taxon>
        <taxon>Sordariomycetes</taxon>
        <taxon>Xylariomycetidae</taxon>
        <taxon>Xylariales</taxon>
        <taxon>Microdochiaceae</taxon>
        <taxon>Microdochium</taxon>
    </lineage>
</organism>
<feature type="compositionally biased region" description="Basic and acidic residues" evidence="1">
    <location>
        <begin position="103"/>
        <end position="112"/>
    </location>
</feature>
<evidence type="ECO:0000256" key="1">
    <source>
        <dbReference type="SAM" id="MobiDB-lite"/>
    </source>
</evidence>
<keyword evidence="3" id="KW-1185">Reference proteome</keyword>
<feature type="non-terminal residue" evidence="2">
    <location>
        <position position="324"/>
    </location>
</feature>
<feature type="region of interest" description="Disordered" evidence="1">
    <location>
        <begin position="255"/>
        <end position="324"/>
    </location>
</feature>
<evidence type="ECO:0000313" key="2">
    <source>
        <dbReference type="EMBL" id="KXJ89595.1"/>
    </source>
</evidence>
<evidence type="ECO:0000313" key="3">
    <source>
        <dbReference type="Proteomes" id="UP000070501"/>
    </source>
</evidence>
<dbReference type="Proteomes" id="UP000070501">
    <property type="component" value="Unassembled WGS sequence"/>
</dbReference>
<protein>
    <submittedName>
        <fullName evidence="2">Uncharacterized protein</fullName>
    </submittedName>
</protein>
<feature type="compositionally biased region" description="Polar residues" evidence="1">
    <location>
        <begin position="283"/>
        <end position="302"/>
    </location>
</feature>
<proteinExistence type="predicted"/>
<gene>
    <name evidence="2" type="ORF">Micbo1qcDRAFT_165714</name>
</gene>
<dbReference type="AlphaFoldDB" id="A0A136IXA5"/>
<dbReference type="InterPro" id="IPR046591">
    <property type="entry name" value="DUF6649"/>
</dbReference>
<dbReference type="EMBL" id="KQ964255">
    <property type="protein sequence ID" value="KXJ89595.1"/>
    <property type="molecule type" value="Genomic_DNA"/>
</dbReference>
<dbReference type="STRING" id="196109.A0A136IXA5"/>
<accession>A0A136IXA5</accession>
<name>A0A136IXA5_9PEZI</name>
<feature type="compositionally biased region" description="Basic and acidic residues" evidence="1">
    <location>
        <begin position="255"/>
        <end position="268"/>
    </location>
</feature>
<dbReference type="Pfam" id="PF20354">
    <property type="entry name" value="DUF6649"/>
    <property type="match status" value="1"/>
</dbReference>